<dbReference type="Pfam" id="PF01610">
    <property type="entry name" value="DDE_Tnp_ISL3"/>
    <property type="match status" value="1"/>
</dbReference>
<dbReference type="PANTHER" id="PTHR33498">
    <property type="entry name" value="TRANSPOSASE FOR INSERTION SEQUENCE ELEMENT IS1557"/>
    <property type="match status" value="1"/>
</dbReference>
<feature type="domain" description="Transposase IS204/IS1001/IS1096/IS1165 DDE" evidence="1">
    <location>
        <begin position="156"/>
        <end position="395"/>
    </location>
</feature>
<dbReference type="Pfam" id="PF14690">
    <property type="entry name" value="Zn_ribbon_ISL3"/>
    <property type="match status" value="1"/>
</dbReference>
<feature type="domain" description="Transposase IS204/IS1001/IS1096/IS1165 helix-turn-helix" evidence="2">
    <location>
        <begin position="93"/>
        <end position="141"/>
    </location>
</feature>
<evidence type="ECO:0008006" key="6">
    <source>
        <dbReference type="Google" id="ProtNLM"/>
    </source>
</evidence>
<dbReference type="OrthoDB" id="1919248at2"/>
<name>A0A2K2F9A8_9CLOT</name>
<keyword evidence="5" id="KW-1185">Reference proteome</keyword>
<evidence type="ECO:0000259" key="1">
    <source>
        <dbReference type="Pfam" id="PF01610"/>
    </source>
</evidence>
<gene>
    <name evidence="4" type="ORF">CDQ84_14875</name>
</gene>
<dbReference type="Pfam" id="PF13542">
    <property type="entry name" value="HTH_Tnp_ISL3"/>
    <property type="match status" value="1"/>
</dbReference>
<dbReference type="Proteomes" id="UP000236151">
    <property type="component" value="Unassembled WGS sequence"/>
</dbReference>
<protein>
    <recommendedName>
        <fullName evidence="6">ISL3 family transposase</fullName>
    </recommendedName>
</protein>
<feature type="domain" description="Transposase IS204/IS1001/IS1096/IS1165 zinc-finger" evidence="3">
    <location>
        <begin position="41"/>
        <end position="83"/>
    </location>
</feature>
<comment type="caution">
    <text evidence="4">The sequence shown here is derived from an EMBL/GenBank/DDBJ whole genome shotgun (WGS) entry which is preliminary data.</text>
</comment>
<dbReference type="InterPro" id="IPR029261">
    <property type="entry name" value="Transposase_Znf"/>
</dbReference>
<evidence type="ECO:0000313" key="4">
    <source>
        <dbReference type="EMBL" id="PNT96555.1"/>
    </source>
</evidence>
<dbReference type="EMBL" id="NIOJ01000047">
    <property type="protein sequence ID" value="PNT96555.1"/>
    <property type="molecule type" value="Genomic_DNA"/>
</dbReference>
<dbReference type="PANTHER" id="PTHR33498:SF1">
    <property type="entry name" value="TRANSPOSASE FOR INSERTION SEQUENCE ELEMENT IS1557"/>
    <property type="match status" value="1"/>
</dbReference>
<evidence type="ECO:0000259" key="2">
    <source>
        <dbReference type="Pfam" id="PF13542"/>
    </source>
</evidence>
<dbReference type="AlphaFoldDB" id="A0A2K2F9A8"/>
<dbReference type="InterPro" id="IPR032877">
    <property type="entry name" value="Transposase_HTH"/>
</dbReference>
<evidence type="ECO:0000313" key="5">
    <source>
        <dbReference type="Proteomes" id="UP000236151"/>
    </source>
</evidence>
<sequence length="400" mass="46997">MNNILDFTAQMLGVQDLKVIHTYVNNGIFTVCAMPSTISGICPKCGCTTETIHDVRVQDYIHLPIWGTKTVLVLPIFRLECKCDPDHPFDLRYSFIREYQRQTIPYEIYIYNLCKQNTIENVCLLEGISHGKCQRIFNHYAQEEIDSRPSKKVRFIGIDDLARRKGHNYNTAVYDLETHSVIAMFRGRTKEDVIAYFKHLSEEFRNDIEAAAMDMSRSYCNGVLETLPNAKPVIDRFHVSQLLHDQVDDARKHIQNKVRKEEGDKQKVFGIRWALLKNFEDLEADEMNRLFKVCDEYPELGECFAIKEEFRKFFKINTKENAAAFIDYFKELVEESQIPELLSFNQTLDHWREYILNYYDCKISNGPTEGFNHKIKNIKRRAYGYRNDKNFEIRVKLECA</sequence>
<dbReference type="NCBIfam" id="NF033550">
    <property type="entry name" value="transpos_ISL3"/>
    <property type="match status" value="1"/>
</dbReference>
<reference evidence="4 5" key="1">
    <citation type="submission" date="2017-06" db="EMBL/GenBank/DDBJ databases">
        <title>Investigating the central metabolism of Clostridium thermosuccinogenes.</title>
        <authorList>
            <person name="Koendjbiharie J.G."/>
            <person name="van Kranenburg R."/>
        </authorList>
    </citation>
    <scope>NUCLEOTIDE SEQUENCE [LARGE SCALE GENOMIC DNA]</scope>
    <source>
        <strain evidence="4 5">DSM 5806</strain>
    </source>
</reference>
<dbReference type="InterPro" id="IPR047951">
    <property type="entry name" value="Transpos_ISL3"/>
</dbReference>
<dbReference type="InterPro" id="IPR002560">
    <property type="entry name" value="Transposase_DDE"/>
</dbReference>
<accession>A0A2K2F9A8</accession>
<proteinExistence type="predicted"/>
<dbReference type="RefSeq" id="WP_103082524.1">
    <property type="nucleotide sequence ID" value="NZ_CP021850.1"/>
</dbReference>
<evidence type="ECO:0000259" key="3">
    <source>
        <dbReference type="Pfam" id="PF14690"/>
    </source>
</evidence>
<dbReference type="KEGG" id="cthd:CDO33_17840"/>
<organism evidence="4 5">
    <name type="scientific">Clostridium thermosuccinogenes</name>
    <dbReference type="NCBI Taxonomy" id="84032"/>
    <lineage>
        <taxon>Bacteria</taxon>
        <taxon>Bacillati</taxon>
        <taxon>Bacillota</taxon>
        <taxon>Clostridia</taxon>
        <taxon>Eubacteriales</taxon>
        <taxon>Clostridiaceae</taxon>
        <taxon>Clostridium</taxon>
    </lineage>
</organism>